<dbReference type="InterPro" id="IPR002104">
    <property type="entry name" value="Integrase_catalytic"/>
</dbReference>
<dbReference type="PROSITE" id="PS51898">
    <property type="entry name" value="TYR_RECOMBINASE"/>
    <property type="match status" value="1"/>
</dbReference>
<dbReference type="SUPFAM" id="SSF56349">
    <property type="entry name" value="DNA breaking-rejoining enzymes"/>
    <property type="match status" value="1"/>
</dbReference>
<accession>A0A486XTC8</accession>
<organism evidence="5">
    <name type="scientific">Rheinheimera sp. BAL341</name>
    <dbReference type="NCBI Taxonomy" id="1708203"/>
    <lineage>
        <taxon>Bacteria</taxon>
        <taxon>Pseudomonadati</taxon>
        <taxon>Pseudomonadota</taxon>
        <taxon>Gammaproteobacteria</taxon>
        <taxon>Chromatiales</taxon>
        <taxon>Chromatiaceae</taxon>
        <taxon>Rheinheimera</taxon>
    </lineage>
</organism>
<evidence type="ECO:0000259" key="4">
    <source>
        <dbReference type="PROSITE" id="PS51898"/>
    </source>
</evidence>
<dbReference type="Pfam" id="PF00589">
    <property type="entry name" value="Phage_integrase"/>
    <property type="match status" value="1"/>
</dbReference>
<reference evidence="5" key="1">
    <citation type="submission" date="2019-04" db="EMBL/GenBank/DDBJ databases">
        <authorList>
            <person name="Brambilla D."/>
        </authorList>
    </citation>
    <scope>NUCLEOTIDE SEQUENCE</scope>
    <source>
        <strain evidence="5">BAL1</strain>
    </source>
</reference>
<dbReference type="GO" id="GO:0003677">
    <property type="term" value="F:DNA binding"/>
    <property type="evidence" value="ECO:0007669"/>
    <property type="project" value="UniProtKB-KW"/>
</dbReference>
<gene>
    <name evidence="5" type="ORF">BAL341_2920</name>
</gene>
<evidence type="ECO:0000256" key="2">
    <source>
        <dbReference type="ARBA" id="ARBA00023125"/>
    </source>
</evidence>
<evidence type="ECO:0000313" key="5">
    <source>
        <dbReference type="EMBL" id="VHO05834.1"/>
    </source>
</evidence>
<sequence length="392" mass="45371">MGSIRVRSGSPNLLLDFSYQGVRCREQTALPDTPANRKTLARLMQKIEAEILLGTFVYSNYFPNSKLVSKFEKMAQHRLAVNSAGKEPKFVEFADIWLDEMAVSWRVSYQETMHVVVNNRLKSYFGNKLISSITKADIIQFRASLGKVRREDGQGLSAGYINRNIKVLFMILNEAADRYQFTALERLKPLKTPKSDVDPMTLEEVELFLRHVDAKFRDYYIVRFFSGMRTAEIDGLQWRYIDWDNRRILVRETWVKNRVEYTKNDGSQREINMTEPVYQALRCQLEQTGGGKYVFATRNDTPYSHRNLAQRVWYPALEAAGLRVRTPYQTRHTTATLWLAAGENPEWIARQMGHTTTEMLFRVYSRYVPNLTRQDGSAADRLLRGFNGGAQS</sequence>
<feature type="domain" description="Tyr recombinase" evidence="4">
    <location>
        <begin position="195"/>
        <end position="380"/>
    </location>
</feature>
<dbReference type="EMBL" id="CAAJGR010000007">
    <property type="protein sequence ID" value="VHO05834.1"/>
    <property type="molecule type" value="Genomic_DNA"/>
</dbReference>
<protein>
    <submittedName>
        <fullName evidence="5">Phage integrase</fullName>
    </submittedName>
</protein>
<keyword evidence="2" id="KW-0238">DNA-binding</keyword>
<dbReference type="InterPro" id="IPR004107">
    <property type="entry name" value="Integrase_SAM-like_N"/>
</dbReference>
<dbReference type="GO" id="GO:0015074">
    <property type="term" value="P:DNA integration"/>
    <property type="evidence" value="ECO:0007669"/>
    <property type="project" value="UniProtKB-KW"/>
</dbReference>
<dbReference type="InterPro" id="IPR050090">
    <property type="entry name" value="Tyrosine_recombinase_XerCD"/>
</dbReference>
<dbReference type="Gene3D" id="1.10.150.130">
    <property type="match status" value="1"/>
</dbReference>
<keyword evidence="1" id="KW-0229">DNA integration</keyword>
<dbReference type="InterPro" id="IPR010998">
    <property type="entry name" value="Integrase_recombinase_N"/>
</dbReference>
<dbReference type="Pfam" id="PF12167">
    <property type="entry name" value="Arm-DNA-bind_2"/>
    <property type="match status" value="1"/>
</dbReference>
<dbReference type="GO" id="GO:0006310">
    <property type="term" value="P:DNA recombination"/>
    <property type="evidence" value="ECO:0007669"/>
    <property type="project" value="UniProtKB-KW"/>
</dbReference>
<dbReference type="InterPro" id="IPR013762">
    <property type="entry name" value="Integrase-like_cat_sf"/>
</dbReference>
<evidence type="ECO:0000256" key="3">
    <source>
        <dbReference type="ARBA" id="ARBA00023172"/>
    </source>
</evidence>
<evidence type="ECO:0000256" key="1">
    <source>
        <dbReference type="ARBA" id="ARBA00022908"/>
    </source>
</evidence>
<name>A0A486XTC8_9GAMM</name>
<dbReference type="AlphaFoldDB" id="A0A486XTC8"/>
<keyword evidence="3" id="KW-0233">DNA recombination</keyword>
<dbReference type="CDD" id="cd01189">
    <property type="entry name" value="INT_ICEBs1_C_like"/>
    <property type="match status" value="1"/>
</dbReference>
<dbReference type="InterPro" id="IPR011010">
    <property type="entry name" value="DNA_brk_join_enz"/>
</dbReference>
<dbReference type="PANTHER" id="PTHR30349:SF36">
    <property type="entry name" value="PROPHAGE INTEGRASE INTR-RELATED"/>
    <property type="match status" value="1"/>
</dbReference>
<proteinExistence type="predicted"/>
<dbReference type="Pfam" id="PF14659">
    <property type="entry name" value="Phage_int_SAM_3"/>
    <property type="match status" value="1"/>
</dbReference>
<dbReference type="Gene3D" id="1.10.443.10">
    <property type="entry name" value="Intergrase catalytic core"/>
    <property type="match status" value="1"/>
</dbReference>
<dbReference type="PANTHER" id="PTHR30349">
    <property type="entry name" value="PHAGE INTEGRASE-RELATED"/>
    <property type="match status" value="1"/>
</dbReference>
<dbReference type="InterPro" id="IPR022000">
    <property type="entry name" value="Min27-like_integrase_DNA_bind"/>
</dbReference>